<accession>A0A9P4T5Y5</accession>
<dbReference type="EMBL" id="SWKU01000036">
    <property type="protein sequence ID" value="KAF2994989.1"/>
    <property type="molecule type" value="Genomic_DNA"/>
</dbReference>
<reference evidence="1" key="1">
    <citation type="submission" date="2019-04" db="EMBL/GenBank/DDBJ databases">
        <title>Sequencing of skin fungus with MAO and IRED activity.</title>
        <authorList>
            <person name="Marsaioli A.J."/>
            <person name="Bonatto J.M.C."/>
            <person name="Reis Junior O."/>
        </authorList>
    </citation>
    <scope>NUCLEOTIDE SEQUENCE</scope>
    <source>
        <strain evidence="1">30M1</strain>
    </source>
</reference>
<dbReference type="InterPro" id="IPR008949">
    <property type="entry name" value="Isoprenoid_synthase_dom_sf"/>
</dbReference>
<organism evidence="1 2">
    <name type="scientific">Curvularia kusanoi</name>
    <name type="common">Cochliobolus kusanoi</name>
    <dbReference type="NCBI Taxonomy" id="90978"/>
    <lineage>
        <taxon>Eukaryota</taxon>
        <taxon>Fungi</taxon>
        <taxon>Dikarya</taxon>
        <taxon>Ascomycota</taxon>
        <taxon>Pezizomycotina</taxon>
        <taxon>Dothideomycetes</taxon>
        <taxon>Pleosporomycetidae</taxon>
        <taxon>Pleosporales</taxon>
        <taxon>Pleosporineae</taxon>
        <taxon>Pleosporaceae</taxon>
        <taxon>Curvularia</taxon>
    </lineage>
</organism>
<dbReference type="AlphaFoldDB" id="A0A9P4T5Y5"/>
<evidence type="ECO:0000313" key="2">
    <source>
        <dbReference type="Proteomes" id="UP000801428"/>
    </source>
</evidence>
<sequence>MNSHGSRAVDDNSYRDDGLSNGIPLRVHREQHLEIQGSLRAQHDWNTSVRPITDYEGGLGNRFNFISVTIPDCLPERLEIISYANEFAFLYDDEMEQLDLKQFQEGRDAMLQVFSEEQGDATPFNETKALDPKKKIQMQIFARMKALDAERAVITMQSWIKFVDLASRTRMEPFETLNQYLPTRAIDAGELLVDPFLCAVIVVN</sequence>
<dbReference type="SUPFAM" id="SSF48576">
    <property type="entry name" value="Terpenoid synthases"/>
    <property type="match status" value="1"/>
</dbReference>
<proteinExistence type="predicted"/>
<dbReference type="OrthoDB" id="6921389at2759"/>
<evidence type="ECO:0000313" key="1">
    <source>
        <dbReference type="EMBL" id="KAF2994989.1"/>
    </source>
</evidence>
<keyword evidence="2" id="KW-1185">Reference proteome</keyword>
<dbReference type="Proteomes" id="UP000801428">
    <property type="component" value="Unassembled WGS sequence"/>
</dbReference>
<gene>
    <name evidence="1" type="ORF">E8E13_004027</name>
</gene>
<dbReference type="Gene3D" id="1.10.600.10">
    <property type="entry name" value="Farnesyl Diphosphate Synthase"/>
    <property type="match status" value="1"/>
</dbReference>
<comment type="caution">
    <text evidence="1">The sequence shown here is derived from an EMBL/GenBank/DDBJ whole genome shotgun (WGS) entry which is preliminary data.</text>
</comment>
<protein>
    <submittedName>
        <fullName evidence="1">Uncharacterized protein</fullName>
    </submittedName>
</protein>
<name>A0A9P4T5Y5_CURKU</name>